<evidence type="ECO:0000313" key="5">
    <source>
        <dbReference type="Proteomes" id="UP000295444"/>
    </source>
</evidence>
<reference evidence="4 5" key="1">
    <citation type="submission" date="2019-03" db="EMBL/GenBank/DDBJ databases">
        <title>Genomic Encyclopedia of Type Strains, Phase IV (KMG-IV): sequencing the most valuable type-strain genomes for metagenomic binning, comparative biology and taxonomic classification.</title>
        <authorList>
            <person name="Goeker M."/>
        </authorList>
    </citation>
    <scope>NUCLEOTIDE SEQUENCE [LARGE SCALE GENOMIC DNA]</scope>
    <source>
        <strain evidence="4 5">DSM 45361</strain>
    </source>
</reference>
<dbReference type="AlphaFoldDB" id="A0A4R6SFL8"/>
<dbReference type="EMBL" id="SNXZ01000003">
    <property type="protein sequence ID" value="TDP97896.1"/>
    <property type="molecule type" value="Genomic_DNA"/>
</dbReference>
<dbReference type="GO" id="GO:0003700">
    <property type="term" value="F:DNA-binding transcription factor activity"/>
    <property type="evidence" value="ECO:0007669"/>
    <property type="project" value="TreeGrafter"/>
</dbReference>
<dbReference type="Pfam" id="PF13560">
    <property type="entry name" value="HTH_31"/>
    <property type="match status" value="1"/>
</dbReference>
<evidence type="ECO:0000259" key="3">
    <source>
        <dbReference type="PROSITE" id="PS50943"/>
    </source>
</evidence>
<dbReference type="Proteomes" id="UP000295444">
    <property type="component" value="Unassembled WGS sequence"/>
</dbReference>
<name>A0A4R6SFL8_LABRH</name>
<dbReference type="OrthoDB" id="3420984at2"/>
<dbReference type="RefSeq" id="WP_133851032.1">
    <property type="nucleotide sequence ID" value="NZ_SNXZ01000003.1"/>
</dbReference>
<keyword evidence="1" id="KW-0238">DNA-binding</keyword>
<dbReference type="InterPro" id="IPR001387">
    <property type="entry name" value="Cro/C1-type_HTH"/>
</dbReference>
<protein>
    <submittedName>
        <fullName evidence="4">Helix-turn-helix protein</fullName>
    </submittedName>
</protein>
<dbReference type="PROSITE" id="PS50943">
    <property type="entry name" value="HTH_CROC1"/>
    <property type="match status" value="1"/>
</dbReference>
<evidence type="ECO:0000256" key="2">
    <source>
        <dbReference type="SAM" id="MobiDB-lite"/>
    </source>
</evidence>
<dbReference type="GO" id="GO:0005829">
    <property type="term" value="C:cytosol"/>
    <property type="evidence" value="ECO:0007669"/>
    <property type="project" value="TreeGrafter"/>
</dbReference>
<dbReference type="InterPro" id="IPR010982">
    <property type="entry name" value="Lambda_DNA-bd_dom_sf"/>
</dbReference>
<sequence>MRRKLRSAAAANGQRKDNRGYPRAMATEERVGARLARLRKVRGLTQVQFAAAVHYSVSLVKQVERGVVAPSAPFVAAAASALGVHPNTLFGTDEPLVDEPDYGQLMVLRAAVDAWDDPRPEGEPITLDLVDRRLDAINRTLERAAGTATGSTAYATAAVDLAALLHHLYVMAEATGAAGARAQAALHDAYRLTATVAGRFRQADLAAVASERHIALAQAMGDPIRQAISAFHRSSIHLRAGRYADGLRLLERARRDLDGRSAVSTQLHLRSAVLAARSGDLALADEHVAEARSCGTSSSEYRGIDPSELNVAVHWCAVPVEAADGAEALRRGSEVRLANQSRPERLGHHHIDQARAWLLHGDRERCVAELNTARRVAPFSTRHHPSVRETVLAIATADRRTTDSLADFARWAGIQF</sequence>
<proteinExistence type="predicted"/>
<accession>A0A4R6SFL8</accession>
<comment type="caution">
    <text evidence="4">The sequence shown here is derived from an EMBL/GenBank/DDBJ whole genome shotgun (WGS) entry which is preliminary data.</text>
</comment>
<dbReference type="CDD" id="cd00093">
    <property type="entry name" value="HTH_XRE"/>
    <property type="match status" value="1"/>
</dbReference>
<feature type="compositionally biased region" description="Basic and acidic residues" evidence="2">
    <location>
        <begin position="14"/>
        <end position="24"/>
    </location>
</feature>
<dbReference type="Gene3D" id="1.10.260.40">
    <property type="entry name" value="lambda repressor-like DNA-binding domains"/>
    <property type="match status" value="1"/>
</dbReference>
<gene>
    <name evidence="4" type="ORF">EV186_103875</name>
</gene>
<feature type="domain" description="HTH cro/C1-type" evidence="3">
    <location>
        <begin position="35"/>
        <end position="89"/>
    </location>
</feature>
<dbReference type="InterPro" id="IPR050807">
    <property type="entry name" value="TransReg_Diox_bact_type"/>
</dbReference>
<dbReference type="SUPFAM" id="SSF47413">
    <property type="entry name" value="lambda repressor-like DNA-binding domains"/>
    <property type="match status" value="1"/>
</dbReference>
<dbReference type="PANTHER" id="PTHR46797">
    <property type="entry name" value="HTH-TYPE TRANSCRIPTIONAL REGULATOR"/>
    <property type="match status" value="1"/>
</dbReference>
<keyword evidence="5" id="KW-1185">Reference proteome</keyword>
<feature type="region of interest" description="Disordered" evidence="2">
    <location>
        <begin position="1"/>
        <end position="24"/>
    </location>
</feature>
<dbReference type="SMART" id="SM00530">
    <property type="entry name" value="HTH_XRE"/>
    <property type="match status" value="1"/>
</dbReference>
<evidence type="ECO:0000256" key="1">
    <source>
        <dbReference type="ARBA" id="ARBA00023125"/>
    </source>
</evidence>
<organism evidence="4 5">
    <name type="scientific">Labedaea rhizosphaerae</name>
    <dbReference type="NCBI Taxonomy" id="598644"/>
    <lineage>
        <taxon>Bacteria</taxon>
        <taxon>Bacillati</taxon>
        <taxon>Actinomycetota</taxon>
        <taxon>Actinomycetes</taxon>
        <taxon>Pseudonocardiales</taxon>
        <taxon>Pseudonocardiaceae</taxon>
        <taxon>Labedaea</taxon>
    </lineage>
</organism>
<dbReference type="PANTHER" id="PTHR46797:SF1">
    <property type="entry name" value="METHYLPHOSPHONATE SYNTHASE"/>
    <property type="match status" value="1"/>
</dbReference>
<evidence type="ECO:0000313" key="4">
    <source>
        <dbReference type="EMBL" id="TDP97896.1"/>
    </source>
</evidence>
<dbReference type="GO" id="GO:0003677">
    <property type="term" value="F:DNA binding"/>
    <property type="evidence" value="ECO:0007669"/>
    <property type="project" value="UniProtKB-KW"/>
</dbReference>